<gene>
    <name evidence="1" type="ORF">X975_25200</name>
</gene>
<dbReference type="InterPro" id="IPR036397">
    <property type="entry name" value="RNaseH_sf"/>
</dbReference>
<keyword evidence="1" id="KW-0489">Methyltransferase</keyword>
<dbReference type="Gene3D" id="3.30.420.10">
    <property type="entry name" value="Ribonuclease H-like superfamily/Ribonuclease H"/>
    <property type="match status" value="1"/>
</dbReference>
<dbReference type="PANTHER" id="PTHR46060:SF1">
    <property type="entry name" value="MARINER MOS1 TRANSPOSASE-LIKE PROTEIN"/>
    <property type="match status" value="1"/>
</dbReference>
<dbReference type="OMA" id="IPRYDKC"/>
<keyword evidence="2" id="KW-1185">Reference proteome</keyword>
<dbReference type="PANTHER" id="PTHR46060">
    <property type="entry name" value="MARINER MOS1 TRANSPOSASE-LIKE PROTEIN"/>
    <property type="match status" value="1"/>
</dbReference>
<dbReference type="GO" id="GO:0032259">
    <property type="term" value="P:methylation"/>
    <property type="evidence" value="ECO:0007669"/>
    <property type="project" value="UniProtKB-KW"/>
</dbReference>
<dbReference type="GO" id="GO:0003676">
    <property type="term" value="F:nucleic acid binding"/>
    <property type="evidence" value="ECO:0007669"/>
    <property type="project" value="InterPro"/>
</dbReference>
<keyword evidence="1" id="KW-0808">Transferase</keyword>
<evidence type="ECO:0000313" key="2">
    <source>
        <dbReference type="Proteomes" id="UP000054359"/>
    </source>
</evidence>
<dbReference type="EMBL" id="KK112875">
    <property type="protein sequence ID" value="KFM58739.1"/>
    <property type="molecule type" value="Genomic_DNA"/>
</dbReference>
<protein>
    <submittedName>
        <fullName evidence="1">Histone-lysine N-methyltransferase SETMAR</fullName>
    </submittedName>
</protein>
<dbReference type="STRING" id="407821.A0A087T0V0"/>
<accession>A0A087T0V0</accession>
<dbReference type="Proteomes" id="UP000054359">
    <property type="component" value="Unassembled WGS sequence"/>
</dbReference>
<name>A0A087T0V0_STEMI</name>
<dbReference type="OrthoDB" id="6431520at2759"/>
<dbReference type="GO" id="GO:0008168">
    <property type="term" value="F:methyltransferase activity"/>
    <property type="evidence" value="ECO:0007669"/>
    <property type="project" value="UniProtKB-KW"/>
</dbReference>
<organism evidence="1 2">
    <name type="scientific">Stegodyphus mimosarum</name>
    <name type="common">African social velvet spider</name>
    <dbReference type="NCBI Taxonomy" id="407821"/>
    <lineage>
        <taxon>Eukaryota</taxon>
        <taxon>Metazoa</taxon>
        <taxon>Ecdysozoa</taxon>
        <taxon>Arthropoda</taxon>
        <taxon>Chelicerata</taxon>
        <taxon>Arachnida</taxon>
        <taxon>Araneae</taxon>
        <taxon>Araneomorphae</taxon>
        <taxon>Entelegynae</taxon>
        <taxon>Eresoidea</taxon>
        <taxon>Eresidae</taxon>
        <taxon>Stegodyphus</taxon>
    </lineage>
</organism>
<dbReference type="InterPro" id="IPR052709">
    <property type="entry name" value="Transposase-MT_Hybrid"/>
</dbReference>
<dbReference type="AlphaFoldDB" id="A0A087T0V0"/>
<reference evidence="1 2" key="1">
    <citation type="submission" date="2013-11" db="EMBL/GenBank/DDBJ databases">
        <title>Genome sequencing of Stegodyphus mimosarum.</title>
        <authorList>
            <person name="Bechsgaard J."/>
        </authorList>
    </citation>
    <scope>NUCLEOTIDE SEQUENCE [LARGE SCALE GENOMIC DNA]</scope>
</reference>
<evidence type="ECO:0000313" key="1">
    <source>
        <dbReference type="EMBL" id="KFM58739.1"/>
    </source>
</evidence>
<sequence length="124" mass="14405">MHQKFRRVIQTKKRGMLIAGVVLLHDNARPHNSSTHSSCFNGIWLAVIYYPPYGPDFAPRDFHVFSQLKKFRSTAENFAIDEDLKTSVTYWFHSQAAEFYDRGIQKLIPKYDKYLNSGGGYVEK</sequence>
<proteinExistence type="predicted"/>
<feature type="non-terminal residue" evidence="1">
    <location>
        <position position="124"/>
    </location>
</feature>